<evidence type="ECO:0000313" key="10">
    <source>
        <dbReference type="Proteomes" id="UP000076609"/>
    </source>
</evidence>
<sequence>MTALPGPLWLIGCGNMGGAMLERWIADGVDPRAITVVTRSPREVPAGVTHGTAIPQDGPPAVVVLAIKPQQLDQVAPDLAPHIAGVPLLISILAGVEEAALARRFDAATVVRAMPNLPVAIGEGVVALHSHGEDRAARDTAAALMAPLGLVEWIDDAALFDAVTALSGCGPGFVFRFIDALAAAGAALGLPADQAQRLAIATVQGSATMAAGSDVSPATLADRVASPGGSTRQGLNVLDEGDALKQLLSATLAASERRNAEIAAAARG</sequence>
<keyword evidence="4 6" id="KW-0028">Amino-acid biosynthesis</keyword>
<comment type="function">
    <text evidence="4">Catalyzes the reduction of 1-pyrroline-5-carboxylate (PCA) to L-proline.</text>
</comment>
<dbReference type="PROSITE" id="PS00521">
    <property type="entry name" value="P5CR"/>
    <property type="match status" value="1"/>
</dbReference>
<evidence type="ECO:0000256" key="6">
    <source>
        <dbReference type="RuleBase" id="RU003903"/>
    </source>
</evidence>
<dbReference type="InterPro" id="IPR053790">
    <property type="entry name" value="P5CR-like_CS"/>
</dbReference>
<dbReference type="InterPro" id="IPR008927">
    <property type="entry name" value="6-PGluconate_DH-like_C_sf"/>
</dbReference>
<proteinExistence type="inferred from homology"/>
<evidence type="ECO:0000256" key="2">
    <source>
        <dbReference type="ARBA" id="ARBA00022857"/>
    </source>
</evidence>
<dbReference type="InterPro" id="IPR036291">
    <property type="entry name" value="NAD(P)-bd_dom_sf"/>
</dbReference>
<comment type="subcellular location">
    <subcellularLocation>
        <location evidence="4">Cytoplasm</location>
    </subcellularLocation>
</comment>
<accession>A0ABR5Y7C6</accession>
<dbReference type="Proteomes" id="UP000076609">
    <property type="component" value="Unassembled WGS sequence"/>
</dbReference>
<comment type="caution">
    <text evidence="9">The sequence shown here is derived from an EMBL/GenBank/DDBJ whole genome shotgun (WGS) entry which is preliminary data.</text>
</comment>
<dbReference type="RefSeq" id="WP_066694104.1">
    <property type="nucleotide sequence ID" value="NZ_CP117025.1"/>
</dbReference>
<evidence type="ECO:0000259" key="8">
    <source>
        <dbReference type="Pfam" id="PF14748"/>
    </source>
</evidence>
<dbReference type="SUPFAM" id="SSF51735">
    <property type="entry name" value="NAD(P)-binding Rossmann-fold domains"/>
    <property type="match status" value="1"/>
</dbReference>
<dbReference type="EC" id="1.5.1.2" evidence="4 5"/>
<protein>
    <recommendedName>
        <fullName evidence="4 5">Pyrroline-5-carboxylate reductase</fullName>
        <shortName evidence="4">P5C reductase</shortName>
        <shortName evidence="4">P5CR</shortName>
        <ecNumber evidence="4 5">1.5.1.2</ecNumber>
    </recommendedName>
    <alternativeName>
        <fullName evidence="4">PCA reductase</fullName>
    </alternativeName>
</protein>
<reference evidence="10" key="1">
    <citation type="submission" date="2016-01" db="EMBL/GenBank/DDBJ databases">
        <title>Draft genome of Chromobacterium sp. F49.</title>
        <authorList>
            <person name="Hong K.W."/>
        </authorList>
    </citation>
    <scope>NUCLEOTIDE SEQUENCE [LARGE SCALE GENOMIC DNA]</scope>
    <source>
        <strain evidence="10">CN3</strain>
    </source>
</reference>
<evidence type="ECO:0000259" key="7">
    <source>
        <dbReference type="Pfam" id="PF03807"/>
    </source>
</evidence>
<dbReference type="InterPro" id="IPR029036">
    <property type="entry name" value="P5CR_dimer"/>
</dbReference>
<feature type="domain" description="Pyrroline-5-carboxylate reductase catalytic N-terminal" evidence="7">
    <location>
        <begin position="10"/>
        <end position="95"/>
    </location>
</feature>
<organism evidence="9 10">
    <name type="scientific">Sphingomonas hankookensis</name>
    <dbReference type="NCBI Taxonomy" id="563996"/>
    <lineage>
        <taxon>Bacteria</taxon>
        <taxon>Pseudomonadati</taxon>
        <taxon>Pseudomonadota</taxon>
        <taxon>Alphaproteobacteria</taxon>
        <taxon>Sphingomonadales</taxon>
        <taxon>Sphingomonadaceae</taxon>
        <taxon>Sphingomonas</taxon>
    </lineage>
</organism>
<dbReference type="PANTHER" id="PTHR11645">
    <property type="entry name" value="PYRROLINE-5-CARBOXYLATE REDUCTASE"/>
    <property type="match status" value="1"/>
</dbReference>
<dbReference type="Gene3D" id="1.10.3730.10">
    <property type="entry name" value="ProC C-terminal domain-like"/>
    <property type="match status" value="1"/>
</dbReference>
<evidence type="ECO:0000313" key="9">
    <source>
        <dbReference type="EMBL" id="KZE08468.1"/>
    </source>
</evidence>
<dbReference type="Pfam" id="PF14748">
    <property type="entry name" value="P5CR_dimer"/>
    <property type="match status" value="1"/>
</dbReference>
<comment type="catalytic activity">
    <reaction evidence="4">
        <text>L-proline + NAD(+) = (S)-1-pyrroline-5-carboxylate + NADH + 2 H(+)</text>
        <dbReference type="Rhea" id="RHEA:14105"/>
        <dbReference type="ChEBI" id="CHEBI:15378"/>
        <dbReference type="ChEBI" id="CHEBI:17388"/>
        <dbReference type="ChEBI" id="CHEBI:57540"/>
        <dbReference type="ChEBI" id="CHEBI:57945"/>
        <dbReference type="ChEBI" id="CHEBI:60039"/>
        <dbReference type="EC" id="1.5.1.2"/>
    </reaction>
</comment>
<dbReference type="Gene3D" id="3.40.50.720">
    <property type="entry name" value="NAD(P)-binding Rossmann-like Domain"/>
    <property type="match status" value="1"/>
</dbReference>
<keyword evidence="3 4" id="KW-0560">Oxidoreductase</keyword>
<name>A0ABR5Y7C6_9SPHN</name>
<dbReference type="EMBL" id="LQQO01000063">
    <property type="protein sequence ID" value="KZE08468.1"/>
    <property type="molecule type" value="Genomic_DNA"/>
</dbReference>
<feature type="domain" description="Pyrroline-5-carboxylate reductase dimerisation" evidence="8">
    <location>
        <begin position="159"/>
        <end position="260"/>
    </location>
</feature>
<dbReference type="InterPro" id="IPR028939">
    <property type="entry name" value="P5C_Rdtase_cat_N"/>
</dbReference>
<dbReference type="NCBIfam" id="TIGR00112">
    <property type="entry name" value="proC"/>
    <property type="match status" value="1"/>
</dbReference>
<dbReference type="InterPro" id="IPR000304">
    <property type="entry name" value="Pyrroline-COOH_reductase"/>
</dbReference>
<comment type="pathway">
    <text evidence="4 6">Amino-acid biosynthesis; L-proline biosynthesis; L-proline from L-glutamate 5-semialdehyde: step 1/1.</text>
</comment>
<dbReference type="SUPFAM" id="SSF48179">
    <property type="entry name" value="6-phosphogluconate dehydrogenase C-terminal domain-like"/>
    <property type="match status" value="1"/>
</dbReference>
<gene>
    <name evidence="4" type="primary">proC</name>
    <name evidence="9" type="ORF">AVT10_07815</name>
</gene>
<comment type="similarity">
    <text evidence="1 4 6">Belongs to the pyrroline-5-carboxylate reductase family.</text>
</comment>
<dbReference type="PIRSF" id="PIRSF000193">
    <property type="entry name" value="Pyrrol-5-carb_rd"/>
    <property type="match status" value="1"/>
</dbReference>
<dbReference type="HAMAP" id="MF_01925">
    <property type="entry name" value="P5C_reductase"/>
    <property type="match status" value="1"/>
</dbReference>
<evidence type="ECO:0000256" key="3">
    <source>
        <dbReference type="ARBA" id="ARBA00023002"/>
    </source>
</evidence>
<comment type="catalytic activity">
    <reaction evidence="4 6">
        <text>L-proline + NADP(+) = (S)-1-pyrroline-5-carboxylate + NADPH + 2 H(+)</text>
        <dbReference type="Rhea" id="RHEA:14109"/>
        <dbReference type="ChEBI" id="CHEBI:15378"/>
        <dbReference type="ChEBI" id="CHEBI:17388"/>
        <dbReference type="ChEBI" id="CHEBI:57783"/>
        <dbReference type="ChEBI" id="CHEBI:58349"/>
        <dbReference type="ChEBI" id="CHEBI:60039"/>
        <dbReference type="EC" id="1.5.1.2"/>
    </reaction>
</comment>
<dbReference type="PANTHER" id="PTHR11645:SF0">
    <property type="entry name" value="PYRROLINE-5-CARBOXYLATE REDUCTASE 3"/>
    <property type="match status" value="1"/>
</dbReference>
<evidence type="ECO:0000256" key="4">
    <source>
        <dbReference type="HAMAP-Rule" id="MF_01925"/>
    </source>
</evidence>
<keyword evidence="2 4" id="KW-0521">NADP</keyword>
<evidence type="ECO:0000256" key="1">
    <source>
        <dbReference type="ARBA" id="ARBA00005525"/>
    </source>
</evidence>
<keyword evidence="10" id="KW-1185">Reference proteome</keyword>
<keyword evidence="4" id="KW-0963">Cytoplasm</keyword>
<keyword evidence="4 6" id="KW-0641">Proline biosynthesis</keyword>
<evidence type="ECO:0000256" key="5">
    <source>
        <dbReference type="NCBIfam" id="TIGR00112"/>
    </source>
</evidence>
<dbReference type="Pfam" id="PF03807">
    <property type="entry name" value="F420_oxidored"/>
    <property type="match status" value="1"/>
</dbReference>